<reference evidence="2" key="1">
    <citation type="submission" date="2022-02" db="EMBL/GenBank/DDBJ databases">
        <authorList>
            <person name="King R."/>
        </authorList>
    </citation>
    <scope>NUCLEOTIDE SEQUENCE</scope>
</reference>
<dbReference type="PROSITE" id="PS50191">
    <property type="entry name" value="CRAL_TRIO"/>
    <property type="match status" value="1"/>
</dbReference>
<dbReference type="PRINTS" id="PR00180">
    <property type="entry name" value="CRETINALDHBP"/>
</dbReference>
<name>A0A9P0IZ44_APHGO</name>
<dbReference type="Proteomes" id="UP001154329">
    <property type="component" value="Chromosome 2"/>
</dbReference>
<reference evidence="2" key="2">
    <citation type="submission" date="2022-10" db="EMBL/GenBank/DDBJ databases">
        <authorList>
            <consortium name="ENA_rothamsted_submissions"/>
            <consortium name="culmorum"/>
            <person name="King R."/>
        </authorList>
    </citation>
    <scope>NUCLEOTIDE SEQUENCE</scope>
</reference>
<dbReference type="GO" id="GO:1902936">
    <property type="term" value="F:phosphatidylinositol bisphosphate binding"/>
    <property type="evidence" value="ECO:0007669"/>
    <property type="project" value="TreeGrafter"/>
</dbReference>
<dbReference type="Pfam" id="PF00650">
    <property type="entry name" value="CRAL_TRIO"/>
    <property type="match status" value="1"/>
</dbReference>
<dbReference type="SUPFAM" id="SSF52087">
    <property type="entry name" value="CRAL/TRIO domain"/>
    <property type="match status" value="1"/>
</dbReference>
<evidence type="ECO:0000259" key="1">
    <source>
        <dbReference type="PROSITE" id="PS50191"/>
    </source>
</evidence>
<dbReference type="CDD" id="cd00170">
    <property type="entry name" value="SEC14"/>
    <property type="match status" value="1"/>
</dbReference>
<gene>
    <name evidence="2" type="ORF">APHIGO_LOCUS4062</name>
</gene>
<sequence length="309" mass="36464">MINTMIVPITDVQLKEIQNFCPRSKDEIDQDVDIVRHWLNKQPHLPKTSDEFIKKVLFSLKYRTEKVKLVIENYYTVKELFPQIYGDLDPTSETFRKHVEAVHMFPLPKLTPDFHRVLCYRMATTDAKVFCPDNQLKRNEMMWNWLFDEDELTLGDIWVFDLTNMNSMAQWAHFNLSFMKKILKINMEAKPVRIKRVHFVNIAPIAETSLNFIKHFFPQKYKNRILFNATFESLQGLYPIDMFPNEWGGKAGNMAELSRRMHKELIKRRNWCIAMEGLKSDSSKRIGQSKTADKSILGVEGNFKKICFD</sequence>
<dbReference type="PANTHER" id="PTHR10174:SF222">
    <property type="entry name" value="GH10083P-RELATED"/>
    <property type="match status" value="1"/>
</dbReference>
<accession>A0A9P0IZ44</accession>
<dbReference type="SMART" id="SM00516">
    <property type="entry name" value="SEC14"/>
    <property type="match status" value="1"/>
</dbReference>
<dbReference type="EMBL" id="OU899035">
    <property type="protein sequence ID" value="CAH1720626.1"/>
    <property type="molecule type" value="Genomic_DNA"/>
</dbReference>
<feature type="domain" description="CRAL-TRIO" evidence="1">
    <location>
        <begin position="159"/>
        <end position="255"/>
    </location>
</feature>
<evidence type="ECO:0000313" key="3">
    <source>
        <dbReference type="Proteomes" id="UP001154329"/>
    </source>
</evidence>
<evidence type="ECO:0000313" key="2">
    <source>
        <dbReference type="EMBL" id="CAH1720626.1"/>
    </source>
</evidence>
<dbReference type="InterPro" id="IPR001251">
    <property type="entry name" value="CRAL-TRIO_dom"/>
</dbReference>
<dbReference type="SUPFAM" id="SSF46938">
    <property type="entry name" value="CRAL/TRIO N-terminal domain"/>
    <property type="match status" value="1"/>
</dbReference>
<keyword evidence="3" id="KW-1185">Reference proteome</keyword>
<dbReference type="InterPro" id="IPR036865">
    <property type="entry name" value="CRAL-TRIO_dom_sf"/>
</dbReference>
<dbReference type="Gene3D" id="3.40.525.10">
    <property type="entry name" value="CRAL-TRIO lipid binding domain"/>
    <property type="match status" value="1"/>
</dbReference>
<dbReference type="AlphaFoldDB" id="A0A9P0IZ44"/>
<protein>
    <recommendedName>
        <fullName evidence="1">CRAL-TRIO domain-containing protein</fullName>
    </recommendedName>
</protein>
<dbReference type="InterPro" id="IPR036273">
    <property type="entry name" value="CRAL/TRIO_N_dom_sf"/>
</dbReference>
<proteinExistence type="predicted"/>
<organism evidence="2 3">
    <name type="scientific">Aphis gossypii</name>
    <name type="common">Cotton aphid</name>
    <dbReference type="NCBI Taxonomy" id="80765"/>
    <lineage>
        <taxon>Eukaryota</taxon>
        <taxon>Metazoa</taxon>
        <taxon>Ecdysozoa</taxon>
        <taxon>Arthropoda</taxon>
        <taxon>Hexapoda</taxon>
        <taxon>Insecta</taxon>
        <taxon>Pterygota</taxon>
        <taxon>Neoptera</taxon>
        <taxon>Paraneoptera</taxon>
        <taxon>Hemiptera</taxon>
        <taxon>Sternorrhyncha</taxon>
        <taxon>Aphidomorpha</taxon>
        <taxon>Aphidoidea</taxon>
        <taxon>Aphididae</taxon>
        <taxon>Aphidini</taxon>
        <taxon>Aphis</taxon>
        <taxon>Aphis</taxon>
    </lineage>
</organism>
<dbReference type="GO" id="GO:0016020">
    <property type="term" value="C:membrane"/>
    <property type="evidence" value="ECO:0007669"/>
    <property type="project" value="TreeGrafter"/>
</dbReference>
<dbReference type="PANTHER" id="PTHR10174">
    <property type="entry name" value="ALPHA-TOCOPHEROL TRANSFER PROTEIN-RELATED"/>
    <property type="match status" value="1"/>
</dbReference>